<dbReference type="AlphaFoldDB" id="X1FJJ2"/>
<protein>
    <submittedName>
        <fullName evidence="1">Uncharacterized protein</fullName>
    </submittedName>
</protein>
<feature type="non-terminal residue" evidence="1">
    <location>
        <position position="51"/>
    </location>
</feature>
<feature type="non-terminal residue" evidence="1">
    <location>
        <position position="1"/>
    </location>
</feature>
<dbReference type="EMBL" id="BART01041863">
    <property type="protein sequence ID" value="GAH29539.1"/>
    <property type="molecule type" value="Genomic_DNA"/>
</dbReference>
<sequence length="51" mass="5908">YYLATSNLFQRFYTRKNIAGGSPQGEGQTNHLRPRNYLPYPGTHHSSIYSF</sequence>
<comment type="caution">
    <text evidence="1">The sequence shown here is derived from an EMBL/GenBank/DDBJ whole genome shotgun (WGS) entry which is preliminary data.</text>
</comment>
<evidence type="ECO:0000313" key="1">
    <source>
        <dbReference type="EMBL" id="GAH29539.1"/>
    </source>
</evidence>
<proteinExistence type="predicted"/>
<accession>X1FJJ2</accession>
<gene>
    <name evidence="1" type="ORF">S01H4_67023</name>
</gene>
<reference evidence="1" key="1">
    <citation type="journal article" date="2014" name="Front. Microbiol.">
        <title>High frequency of phylogenetically diverse reductive dehalogenase-homologous genes in deep subseafloor sedimentary metagenomes.</title>
        <authorList>
            <person name="Kawai M."/>
            <person name="Futagami T."/>
            <person name="Toyoda A."/>
            <person name="Takaki Y."/>
            <person name="Nishi S."/>
            <person name="Hori S."/>
            <person name="Arai W."/>
            <person name="Tsubouchi T."/>
            <person name="Morono Y."/>
            <person name="Uchiyama I."/>
            <person name="Ito T."/>
            <person name="Fujiyama A."/>
            <person name="Inagaki F."/>
            <person name="Takami H."/>
        </authorList>
    </citation>
    <scope>NUCLEOTIDE SEQUENCE</scope>
    <source>
        <strain evidence="1">Expedition CK06-06</strain>
    </source>
</reference>
<name>X1FJJ2_9ZZZZ</name>
<organism evidence="1">
    <name type="scientific">marine sediment metagenome</name>
    <dbReference type="NCBI Taxonomy" id="412755"/>
    <lineage>
        <taxon>unclassified sequences</taxon>
        <taxon>metagenomes</taxon>
        <taxon>ecological metagenomes</taxon>
    </lineage>
</organism>